<sequence length="195" mass="20936">MDRAQLLNDSEEALRLAFDGRLATLWTAMPGIVTAVDLATMTLSIQPAIQGQIEDESGKIQSVNLPLLIHVPIQYPMAGGFAMTFPVAVDDEVLVIWASRCIDAWWQSGGIQRPIEARMHDISDGFAILGVCSQPNVVPGISATSAQLRLKDGTAYLELKPDGKIKMKSPEVEIEGDLKITGSVESTGALAFTGD</sequence>
<gene>
    <name evidence="2" type="ORF">UFOVP558_1</name>
</gene>
<dbReference type="EMBL" id="LR796527">
    <property type="protein sequence ID" value="CAB4149468.1"/>
    <property type="molecule type" value="Genomic_DNA"/>
</dbReference>
<feature type="domain" description="Phage protein Gp138 N-terminal" evidence="1">
    <location>
        <begin position="29"/>
        <end position="130"/>
    </location>
</feature>
<dbReference type="InterPro" id="IPR041599">
    <property type="entry name" value="Gp138_N"/>
</dbReference>
<evidence type="ECO:0000313" key="2">
    <source>
        <dbReference type="EMBL" id="CAB4149468.1"/>
    </source>
</evidence>
<name>A0A6J5MRU9_9CAUD</name>
<feature type="non-terminal residue" evidence="2">
    <location>
        <position position="195"/>
    </location>
</feature>
<dbReference type="Gene3D" id="2.40.50.230">
    <property type="entry name" value="Gp5 N-terminal domain"/>
    <property type="match status" value="1"/>
</dbReference>
<protein>
    <recommendedName>
        <fullName evidence="1">Phage protein Gp138 N-terminal domain-containing protein</fullName>
    </recommendedName>
</protein>
<evidence type="ECO:0000259" key="1">
    <source>
        <dbReference type="Pfam" id="PF18352"/>
    </source>
</evidence>
<proteinExistence type="predicted"/>
<dbReference type="Pfam" id="PF18352">
    <property type="entry name" value="Gp138_N"/>
    <property type="match status" value="1"/>
</dbReference>
<accession>A0A6J5MRU9</accession>
<reference evidence="2" key="1">
    <citation type="submission" date="2020-04" db="EMBL/GenBank/DDBJ databases">
        <authorList>
            <person name="Chiriac C."/>
            <person name="Salcher M."/>
            <person name="Ghai R."/>
            <person name="Kavagutti S V."/>
        </authorList>
    </citation>
    <scope>NUCLEOTIDE SEQUENCE</scope>
</reference>
<organism evidence="2">
    <name type="scientific">uncultured Caudovirales phage</name>
    <dbReference type="NCBI Taxonomy" id="2100421"/>
    <lineage>
        <taxon>Viruses</taxon>
        <taxon>Duplodnaviria</taxon>
        <taxon>Heunggongvirae</taxon>
        <taxon>Uroviricota</taxon>
        <taxon>Caudoviricetes</taxon>
        <taxon>Peduoviridae</taxon>
        <taxon>Maltschvirus</taxon>
        <taxon>Maltschvirus maltsch</taxon>
    </lineage>
</organism>
<dbReference type="InterPro" id="IPR037026">
    <property type="entry name" value="Vgr_OB-fold_dom_sf"/>
</dbReference>